<reference evidence="1 2" key="1">
    <citation type="submission" date="2023-06" db="EMBL/GenBank/DDBJ databases">
        <title>Identification and characterization of antibiotic-resistant Gram-negative bacteria.</title>
        <authorList>
            <person name="Cho G.-S."/>
            <person name="Lee J."/>
            <person name="Tai E."/>
            <person name="Jeong S."/>
            <person name="Kim I."/>
            <person name="Kim B.-E."/>
            <person name="Jeong M.-I."/>
            <person name="Oh K.-K."/>
            <person name="Franz C.M.A.P."/>
        </authorList>
    </citation>
    <scope>NUCLEOTIDE SEQUENCE [LARGE SCALE GENOMIC DNA]</scope>
    <source>
        <strain evidence="1 2">V106_12</strain>
    </source>
</reference>
<evidence type="ECO:0000313" key="2">
    <source>
        <dbReference type="Proteomes" id="UP001223214"/>
    </source>
</evidence>
<keyword evidence="2" id="KW-1185">Reference proteome</keyword>
<accession>A0AAP4D1L2</accession>
<dbReference type="RefSeq" id="WP_285149444.1">
    <property type="nucleotide sequence ID" value="NZ_JASSOM010000048.1"/>
</dbReference>
<sequence length="169" mass="19450">MGESFSMCKSLEVMALTEQIEKAFSWRTKPEVLAYSHVLPHDELSEVNIFSALSWSETTSSLWEKYFEVIHYFSPDAFRYFLPGILKASLSDNIPGLIVCEVLISNLNRSPNVDNWEGFFINRWTGLTVEEYAVLQAWVLWQIDFASNEEECMSLSVAIRTLDILKSSY</sequence>
<dbReference type="EMBL" id="JASSOM010000048">
    <property type="protein sequence ID" value="MDK9363399.1"/>
    <property type="molecule type" value="Genomic_DNA"/>
</dbReference>
<protein>
    <submittedName>
        <fullName evidence="1">Uncharacterized protein</fullName>
    </submittedName>
</protein>
<proteinExistence type="predicted"/>
<organism evidence="1 2">
    <name type="scientific">Lelliottia wanjuensis</name>
    <dbReference type="NCBI Taxonomy" id="3050585"/>
    <lineage>
        <taxon>Bacteria</taxon>
        <taxon>Pseudomonadati</taxon>
        <taxon>Pseudomonadota</taxon>
        <taxon>Gammaproteobacteria</taxon>
        <taxon>Enterobacterales</taxon>
        <taxon>Enterobacteriaceae</taxon>
        <taxon>Lelliottia</taxon>
    </lineage>
</organism>
<comment type="caution">
    <text evidence="1">The sequence shown here is derived from an EMBL/GenBank/DDBJ whole genome shotgun (WGS) entry which is preliminary data.</text>
</comment>
<dbReference type="AlphaFoldDB" id="A0AAP4D1L2"/>
<dbReference type="Proteomes" id="UP001223214">
    <property type="component" value="Unassembled WGS sequence"/>
</dbReference>
<evidence type="ECO:0000313" key="1">
    <source>
        <dbReference type="EMBL" id="MDK9363399.1"/>
    </source>
</evidence>
<gene>
    <name evidence="1" type="ORF">QQF32_09380</name>
</gene>
<name>A0AAP4D1L2_9ENTR</name>